<feature type="domain" description="AB hydrolase-1" evidence="1">
    <location>
        <begin position="2"/>
        <end position="112"/>
    </location>
</feature>
<dbReference type="PRINTS" id="PR00111">
    <property type="entry name" value="ABHYDROLASE"/>
</dbReference>
<accession>A0ABP9K2P6</accession>
<dbReference type="Proteomes" id="UP001500603">
    <property type="component" value="Unassembled WGS sequence"/>
</dbReference>
<dbReference type="Gene3D" id="3.40.50.1820">
    <property type="entry name" value="alpha/beta hydrolase"/>
    <property type="match status" value="1"/>
</dbReference>
<reference evidence="3" key="1">
    <citation type="journal article" date="2019" name="Int. J. Syst. Evol. Microbiol.">
        <title>The Global Catalogue of Microorganisms (GCM) 10K type strain sequencing project: providing services to taxonomists for standard genome sequencing and annotation.</title>
        <authorList>
            <consortium name="The Broad Institute Genomics Platform"/>
            <consortium name="The Broad Institute Genome Sequencing Center for Infectious Disease"/>
            <person name="Wu L."/>
            <person name="Ma J."/>
        </authorList>
    </citation>
    <scope>NUCLEOTIDE SEQUENCE [LARGE SCALE GENOMIC DNA]</scope>
    <source>
        <strain evidence="3">JCM 18298</strain>
    </source>
</reference>
<evidence type="ECO:0000259" key="1">
    <source>
        <dbReference type="Pfam" id="PF00561"/>
    </source>
</evidence>
<dbReference type="Pfam" id="PF00561">
    <property type="entry name" value="Abhydrolase_1"/>
    <property type="match status" value="1"/>
</dbReference>
<dbReference type="EMBL" id="BAABJM010000002">
    <property type="protein sequence ID" value="GAA5049979.1"/>
    <property type="molecule type" value="Genomic_DNA"/>
</dbReference>
<comment type="caution">
    <text evidence="2">The sequence shown here is derived from an EMBL/GenBank/DDBJ whole genome shotgun (WGS) entry which is preliminary data.</text>
</comment>
<proteinExistence type="predicted"/>
<evidence type="ECO:0000313" key="2">
    <source>
        <dbReference type="EMBL" id="GAA5049979.1"/>
    </source>
</evidence>
<dbReference type="PANTHER" id="PTHR43798">
    <property type="entry name" value="MONOACYLGLYCEROL LIPASE"/>
    <property type="match status" value="1"/>
</dbReference>
<keyword evidence="3" id="KW-1185">Reference proteome</keyword>
<dbReference type="InterPro" id="IPR000073">
    <property type="entry name" value="AB_hydrolase_1"/>
</dbReference>
<dbReference type="SUPFAM" id="SSF53474">
    <property type="entry name" value="alpha/beta-Hydrolases"/>
    <property type="match status" value="1"/>
</dbReference>
<sequence length="255" mass="27299">MLCPGLTSSRAELHELIALLRCAFEVVAFDLRGHGLSSAAQDYSFAALSGDVAAVMTEILRRAVASKPVLVGHSLGADLLVHYAAQHPDAIGGLVVIDGANPLPAPFITAVDLPELQAMWGALGQWRDSLLGTAKQVLLTPRQILDLNLELDVIRSGIDLDIDVVGPGILEQYRRIDCPVQLIMSTSMGGDSARAPRHNRLWRAGVERLVRERPAITTTWLDADHGLVVTHARQIVDTIGAGFVASARGSGSVQR</sequence>
<evidence type="ECO:0000313" key="3">
    <source>
        <dbReference type="Proteomes" id="UP001500603"/>
    </source>
</evidence>
<name>A0ABP9K2P6_9NOCA</name>
<dbReference type="InterPro" id="IPR050266">
    <property type="entry name" value="AB_hydrolase_sf"/>
</dbReference>
<gene>
    <name evidence="2" type="ORF">GCM10023318_19630</name>
</gene>
<protein>
    <recommendedName>
        <fullName evidence="1">AB hydrolase-1 domain-containing protein</fullName>
    </recommendedName>
</protein>
<dbReference type="InterPro" id="IPR029058">
    <property type="entry name" value="AB_hydrolase_fold"/>
</dbReference>
<organism evidence="2 3">
    <name type="scientific">Nocardia callitridis</name>
    <dbReference type="NCBI Taxonomy" id="648753"/>
    <lineage>
        <taxon>Bacteria</taxon>
        <taxon>Bacillati</taxon>
        <taxon>Actinomycetota</taxon>
        <taxon>Actinomycetes</taxon>
        <taxon>Mycobacteriales</taxon>
        <taxon>Nocardiaceae</taxon>
        <taxon>Nocardia</taxon>
    </lineage>
</organism>
<dbReference type="PANTHER" id="PTHR43798:SF5">
    <property type="entry name" value="MONOACYLGLYCEROL LIPASE ABHD6"/>
    <property type="match status" value="1"/>
</dbReference>